<sequence length="60" mass="6077">MALGNGLGREKEIAVIAHSGTSQGMSGEKGHRVSWQTGCGIQGGDGLAELGARVKGLREG</sequence>
<proteinExistence type="predicted"/>
<comment type="caution">
    <text evidence="2">The sequence shown here is derived from an EMBL/GenBank/DDBJ whole genome shotgun (WGS) entry which is preliminary data.</text>
</comment>
<gene>
    <name evidence="2" type="ORF">GRO01_18070</name>
</gene>
<dbReference type="EMBL" id="BJLY01000003">
    <property type="protein sequence ID" value="GEB04231.1"/>
    <property type="molecule type" value="Genomic_DNA"/>
</dbReference>
<evidence type="ECO:0000313" key="2">
    <source>
        <dbReference type="EMBL" id="GEB04231.1"/>
    </source>
</evidence>
<keyword evidence="3" id="KW-1185">Reference proteome</keyword>
<feature type="region of interest" description="Disordered" evidence="1">
    <location>
        <begin position="18"/>
        <end position="37"/>
    </location>
</feature>
<evidence type="ECO:0000256" key="1">
    <source>
        <dbReference type="SAM" id="MobiDB-lite"/>
    </source>
</evidence>
<organism evidence="2 3">
    <name type="scientific">Gluconobacter roseus NBRC 3990</name>
    <dbReference type="NCBI Taxonomy" id="1307950"/>
    <lineage>
        <taxon>Bacteria</taxon>
        <taxon>Pseudomonadati</taxon>
        <taxon>Pseudomonadota</taxon>
        <taxon>Alphaproteobacteria</taxon>
        <taxon>Acetobacterales</taxon>
        <taxon>Acetobacteraceae</taxon>
        <taxon>Gluconobacter</taxon>
    </lineage>
</organism>
<evidence type="ECO:0000313" key="3">
    <source>
        <dbReference type="Proteomes" id="UP000320772"/>
    </source>
</evidence>
<dbReference type="Proteomes" id="UP000320772">
    <property type="component" value="Unassembled WGS sequence"/>
</dbReference>
<name>A0A4Y3MAE0_9PROT</name>
<dbReference type="AlphaFoldDB" id="A0A4Y3MAE0"/>
<accession>A0A4Y3MAE0</accession>
<protein>
    <submittedName>
        <fullName evidence="2">Uncharacterized protein</fullName>
    </submittedName>
</protein>
<reference evidence="2 3" key="1">
    <citation type="submission" date="2019-06" db="EMBL/GenBank/DDBJ databases">
        <title>Whole genome shotgun sequence of Gluconobacter roseus NBRC 3990.</title>
        <authorList>
            <person name="Hosoyama A."/>
            <person name="Uohara A."/>
            <person name="Ohji S."/>
            <person name="Ichikawa N."/>
        </authorList>
    </citation>
    <scope>NUCLEOTIDE SEQUENCE [LARGE SCALE GENOMIC DNA]</scope>
    <source>
        <strain evidence="2 3">NBRC 3990</strain>
    </source>
</reference>